<dbReference type="EC" id="2.5.1.18" evidence="5"/>
<dbReference type="Pfam" id="PF01124">
    <property type="entry name" value="MAPEG"/>
    <property type="match status" value="1"/>
</dbReference>
<dbReference type="InterPro" id="IPR040162">
    <property type="entry name" value="MGST1-like"/>
</dbReference>
<dbReference type="AlphaFoldDB" id="A0A6B2LPW7"/>
<feature type="transmembrane region" description="Helical" evidence="18">
    <location>
        <begin position="121"/>
        <end position="142"/>
    </location>
</feature>
<dbReference type="GO" id="GO:0004364">
    <property type="term" value="F:glutathione transferase activity"/>
    <property type="evidence" value="ECO:0007669"/>
    <property type="project" value="UniProtKB-EC"/>
</dbReference>
<evidence type="ECO:0000256" key="17">
    <source>
        <dbReference type="SAM" id="MobiDB-lite"/>
    </source>
</evidence>
<dbReference type="Gene3D" id="1.20.120.550">
    <property type="entry name" value="Membrane associated eicosanoid/glutathione metabolism-like domain"/>
    <property type="match status" value="1"/>
</dbReference>
<comment type="subcellular location">
    <subcellularLocation>
        <location evidence="3">Endoplasmic reticulum membrane</location>
        <topology evidence="3">Multi-pass membrane protein</topology>
    </subcellularLocation>
    <subcellularLocation>
        <location evidence="2">Mitochondrion outer membrane</location>
    </subcellularLocation>
</comment>
<evidence type="ECO:0000256" key="18">
    <source>
        <dbReference type="SAM" id="Phobius"/>
    </source>
</evidence>
<evidence type="ECO:0000256" key="10">
    <source>
        <dbReference type="ARBA" id="ARBA00022989"/>
    </source>
</evidence>
<evidence type="ECO:0000256" key="6">
    <source>
        <dbReference type="ARBA" id="ARBA00022679"/>
    </source>
</evidence>
<comment type="function">
    <text evidence="1">Conjugation of reduced glutathione to a wide number of exogenous and endogenous hydrophobic electrophiles.</text>
</comment>
<keyword evidence="11" id="KW-0007">Acetylation</keyword>
<dbReference type="InterPro" id="IPR023352">
    <property type="entry name" value="MAPEG-like_dom_sf"/>
</dbReference>
<dbReference type="PANTHER" id="PTHR10689:SF6">
    <property type="entry name" value="MICROSOMAL GLUTATHIONE S-TRANSFERASE 1"/>
    <property type="match status" value="1"/>
</dbReference>
<keyword evidence="10 18" id="KW-1133">Transmembrane helix</keyword>
<keyword evidence="6" id="KW-0808">Transferase</keyword>
<evidence type="ECO:0000256" key="14">
    <source>
        <dbReference type="ARBA" id="ARBA00038540"/>
    </source>
</evidence>
<protein>
    <recommendedName>
        <fullName evidence="15">Microsomal glutathione S-transferase 1</fullName>
        <ecNumber evidence="5">2.5.1.18</ecNumber>
    </recommendedName>
</protein>
<evidence type="ECO:0000256" key="16">
    <source>
        <dbReference type="ARBA" id="ARBA00049385"/>
    </source>
</evidence>
<evidence type="ECO:0000256" key="3">
    <source>
        <dbReference type="ARBA" id="ARBA00004477"/>
    </source>
</evidence>
<reference evidence="19" key="1">
    <citation type="journal article" date="2020" name="J. Eukaryot. Microbiol.">
        <title>De novo Sequencing, Assembly and Annotation of the Transcriptome for the Free-Living Testate Amoeba Arcella intermedia.</title>
        <authorList>
            <person name="Ribeiro G.M."/>
            <person name="Porfirio-Sousa A.L."/>
            <person name="Maurer-Alcala X.X."/>
            <person name="Katz L.A."/>
            <person name="Lahr D.J.G."/>
        </authorList>
    </citation>
    <scope>NUCLEOTIDE SEQUENCE</scope>
</reference>
<evidence type="ECO:0000256" key="15">
    <source>
        <dbReference type="ARBA" id="ARBA00039397"/>
    </source>
</evidence>
<keyword evidence="13 18" id="KW-0472">Membrane</keyword>
<keyword evidence="9" id="KW-0256">Endoplasmic reticulum</keyword>
<name>A0A6B2LPW7_9EUKA</name>
<keyword evidence="12" id="KW-0496">Mitochondrion</keyword>
<evidence type="ECO:0000256" key="12">
    <source>
        <dbReference type="ARBA" id="ARBA00023128"/>
    </source>
</evidence>
<organism evidence="19">
    <name type="scientific">Arcella intermedia</name>
    <dbReference type="NCBI Taxonomy" id="1963864"/>
    <lineage>
        <taxon>Eukaryota</taxon>
        <taxon>Amoebozoa</taxon>
        <taxon>Tubulinea</taxon>
        <taxon>Elardia</taxon>
        <taxon>Arcellinida</taxon>
        <taxon>Sphaerothecina</taxon>
        <taxon>Arcellidae</taxon>
        <taxon>Arcella</taxon>
    </lineage>
</organism>
<comment type="similarity">
    <text evidence="4">Belongs to the MAPEG family.</text>
</comment>
<dbReference type="InterPro" id="IPR001129">
    <property type="entry name" value="Membr-assoc_MAPEG"/>
</dbReference>
<evidence type="ECO:0000256" key="9">
    <source>
        <dbReference type="ARBA" id="ARBA00022824"/>
    </source>
</evidence>
<sequence length="145" mass="15926">MATLALLGKYFITVGIQGSKRFQAGSRPPEDTSMAVKSRANRQTFGREPPPSEGAGEADVRWQRIVQNDLENLPLGLIVAWGSLFSCYSPRAHSFLVGLFCASRIGHTYCYAHAMQPHRSVMYVLGMMSTVGMGLNGLLGLYKKK</sequence>
<dbReference type="EMBL" id="GIBP01009789">
    <property type="protein sequence ID" value="NDV38758.1"/>
    <property type="molecule type" value="Transcribed_RNA"/>
</dbReference>
<evidence type="ECO:0000256" key="8">
    <source>
        <dbReference type="ARBA" id="ARBA00022787"/>
    </source>
</evidence>
<dbReference type="SUPFAM" id="SSF161084">
    <property type="entry name" value="MAPEG domain-like"/>
    <property type="match status" value="1"/>
</dbReference>
<evidence type="ECO:0000256" key="1">
    <source>
        <dbReference type="ARBA" id="ARBA00003701"/>
    </source>
</evidence>
<proteinExistence type="inferred from homology"/>
<dbReference type="GO" id="GO:0005741">
    <property type="term" value="C:mitochondrial outer membrane"/>
    <property type="evidence" value="ECO:0007669"/>
    <property type="project" value="UniProtKB-SubCell"/>
</dbReference>
<dbReference type="PANTHER" id="PTHR10689">
    <property type="entry name" value="MICROSOMAL GLUTATHIONE S-TRANSFERASE 1"/>
    <property type="match status" value="1"/>
</dbReference>
<evidence type="ECO:0000256" key="11">
    <source>
        <dbReference type="ARBA" id="ARBA00022990"/>
    </source>
</evidence>
<evidence type="ECO:0000256" key="7">
    <source>
        <dbReference type="ARBA" id="ARBA00022692"/>
    </source>
</evidence>
<evidence type="ECO:0000256" key="2">
    <source>
        <dbReference type="ARBA" id="ARBA00004294"/>
    </source>
</evidence>
<feature type="region of interest" description="Disordered" evidence="17">
    <location>
        <begin position="21"/>
        <end position="58"/>
    </location>
</feature>
<evidence type="ECO:0000256" key="4">
    <source>
        <dbReference type="ARBA" id="ARBA00010459"/>
    </source>
</evidence>
<comment type="catalytic activity">
    <reaction evidence="16">
        <text>RX + glutathione = an S-substituted glutathione + a halide anion + H(+)</text>
        <dbReference type="Rhea" id="RHEA:16437"/>
        <dbReference type="ChEBI" id="CHEBI:15378"/>
        <dbReference type="ChEBI" id="CHEBI:16042"/>
        <dbReference type="ChEBI" id="CHEBI:17792"/>
        <dbReference type="ChEBI" id="CHEBI:57925"/>
        <dbReference type="ChEBI" id="CHEBI:90779"/>
        <dbReference type="EC" id="2.5.1.18"/>
    </reaction>
    <physiologicalReaction direction="left-to-right" evidence="16">
        <dbReference type="Rhea" id="RHEA:16438"/>
    </physiologicalReaction>
</comment>
<dbReference type="GO" id="GO:0005789">
    <property type="term" value="C:endoplasmic reticulum membrane"/>
    <property type="evidence" value="ECO:0007669"/>
    <property type="project" value="UniProtKB-SubCell"/>
</dbReference>
<accession>A0A6B2LPW7</accession>
<evidence type="ECO:0000313" key="19">
    <source>
        <dbReference type="EMBL" id="NDV38758.1"/>
    </source>
</evidence>
<evidence type="ECO:0000256" key="13">
    <source>
        <dbReference type="ARBA" id="ARBA00023136"/>
    </source>
</evidence>
<keyword evidence="8" id="KW-1000">Mitochondrion outer membrane</keyword>
<comment type="subunit">
    <text evidence="14">Homotrimer; The trimer binds only one molecule of glutathione.</text>
</comment>
<evidence type="ECO:0000256" key="5">
    <source>
        <dbReference type="ARBA" id="ARBA00012452"/>
    </source>
</evidence>
<keyword evidence="7 18" id="KW-0812">Transmembrane</keyword>